<proteinExistence type="predicted"/>
<dbReference type="SUPFAM" id="SSF81383">
    <property type="entry name" value="F-box domain"/>
    <property type="match status" value="1"/>
</dbReference>
<gene>
    <name evidence="3" type="ORF">EI97DRAFT_425925</name>
</gene>
<evidence type="ECO:0000313" key="3">
    <source>
        <dbReference type="EMBL" id="KAF2272676.1"/>
    </source>
</evidence>
<dbReference type="AlphaFoldDB" id="A0A6A6JAM9"/>
<protein>
    <submittedName>
        <fullName evidence="3">RCC1/BLIP-II</fullName>
    </submittedName>
</protein>
<dbReference type="SUPFAM" id="SSF50985">
    <property type="entry name" value="RCC1/BLIP-II"/>
    <property type="match status" value="1"/>
</dbReference>
<dbReference type="PANTHER" id="PTHR45982:SF1">
    <property type="entry name" value="REGULATOR OF CHROMOSOME CONDENSATION"/>
    <property type="match status" value="1"/>
</dbReference>
<dbReference type="OrthoDB" id="61110at2759"/>
<dbReference type="Pfam" id="PF13540">
    <property type="entry name" value="RCC1_2"/>
    <property type="match status" value="1"/>
</dbReference>
<keyword evidence="4" id="KW-1185">Reference proteome</keyword>
<dbReference type="EMBL" id="ML986518">
    <property type="protein sequence ID" value="KAF2272676.1"/>
    <property type="molecule type" value="Genomic_DNA"/>
</dbReference>
<sequence length="625" mass="70286">MASGERPRPSSITDLPLDILVLVVPYLDVRSFLALCSSCKAFYQDSIRLDPVYWSYVTRSTFRVPNQPVVQHNGALWQKLYRRLQTQSRVFTWGAAGQGRLGHSIFIRNALGPGQMDLTNIPGIIADLQCGGWSTTILTSKGSLHTAGVLNGETELVTRQTGNSGPQRLRFPVRVPYSSWSISYEEPTISIRQFSAGRSHILGLSDSGRIWSWYSAEKPALHVKFLDVDLTEASSQQSSPANQPLFGRVKKVVAGWSRSSAYVYGIGIVVWDIVSRRPGENEADTVLVMQTAEMPRTGYQRPKGAAKESEEQRALGAEVGVVLNYIILEHFVVFVTDIGRVFCGKFGDHNQVPEVIELQALRNESDTPTDVQGSFRRFAVFKNREVITANQDYLEACWRVRHEVHANNADIPGLQKIPALQKGDVISVAFGDYHFLALHSNGRITSYGKELRHCGALGLSGRYLRGFNRVFGDRQLVPHAYTHGREVWFQREKFLWLEFLESGGTDPDEAAERWHWVESGPSVAGEVSEWIEQEARDWDRNLDIKDDDGLGAHFALSVSAAGWHSGALVLVNQELEDKGARYVWTDQSYPRLRLSDGREMPGTVPFHEWKYGRPEWRLDINVDEI</sequence>
<dbReference type="GeneID" id="54550347"/>
<accession>A0A6A6JAM9</accession>
<dbReference type="PANTHER" id="PTHR45982">
    <property type="entry name" value="REGULATOR OF CHROMOSOME CONDENSATION"/>
    <property type="match status" value="1"/>
</dbReference>
<dbReference type="Gene3D" id="2.130.10.30">
    <property type="entry name" value="Regulator of chromosome condensation 1/beta-lactamase-inhibitor protein II"/>
    <property type="match status" value="2"/>
</dbReference>
<dbReference type="InterPro" id="IPR009091">
    <property type="entry name" value="RCC1/BLIP-II"/>
</dbReference>
<feature type="domain" description="F-box" evidence="2">
    <location>
        <begin position="9"/>
        <end position="57"/>
    </location>
</feature>
<dbReference type="InterPro" id="IPR051553">
    <property type="entry name" value="Ran_GTPase-activating"/>
</dbReference>
<dbReference type="InterPro" id="IPR001810">
    <property type="entry name" value="F-box_dom"/>
</dbReference>
<dbReference type="InterPro" id="IPR036047">
    <property type="entry name" value="F-box-like_dom_sf"/>
</dbReference>
<dbReference type="Proteomes" id="UP000800097">
    <property type="component" value="Unassembled WGS sequence"/>
</dbReference>
<dbReference type="GO" id="GO:0005737">
    <property type="term" value="C:cytoplasm"/>
    <property type="evidence" value="ECO:0007669"/>
    <property type="project" value="TreeGrafter"/>
</dbReference>
<dbReference type="GO" id="GO:0005085">
    <property type="term" value="F:guanyl-nucleotide exchange factor activity"/>
    <property type="evidence" value="ECO:0007669"/>
    <property type="project" value="TreeGrafter"/>
</dbReference>
<organism evidence="3 4">
    <name type="scientific">Westerdykella ornata</name>
    <dbReference type="NCBI Taxonomy" id="318751"/>
    <lineage>
        <taxon>Eukaryota</taxon>
        <taxon>Fungi</taxon>
        <taxon>Dikarya</taxon>
        <taxon>Ascomycota</taxon>
        <taxon>Pezizomycotina</taxon>
        <taxon>Dothideomycetes</taxon>
        <taxon>Pleosporomycetidae</taxon>
        <taxon>Pleosporales</taxon>
        <taxon>Sporormiaceae</taxon>
        <taxon>Westerdykella</taxon>
    </lineage>
</organism>
<feature type="repeat" description="RCC1" evidence="1">
    <location>
        <begin position="88"/>
        <end position="141"/>
    </location>
</feature>
<dbReference type="CDD" id="cd09917">
    <property type="entry name" value="F-box_SF"/>
    <property type="match status" value="1"/>
</dbReference>
<evidence type="ECO:0000313" key="4">
    <source>
        <dbReference type="Proteomes" id="UP000800097"/>
    </source>
</evidence>
<name>A0A6A6JAM9_WESOR</name>
<evidence type="ECO:0000256" key="1">
    <source>
        <dbReference type="PROSITE-ProRule" id="PRU00235"/>
    </source>
</evidence>
<dbReference type="InterPro" id="IPR000408">
    <property type="entry name" value="Reg_chr_condens"/>
</dbReference>
<reference evidence="3" key="1">
    <citation type="journal article" date="2020" name="Stud. Mycol.">
        <title>101 Dothideomycetes genomes: a test case for predicting lifestyles and emergence of pathogens.</title>
        <authorList>
            <person name="Haridas S."/>
            <person name="Albert R."/>
            <person name="Binder M."/>
            <person name="Bloem J."/>
            <person name="Labutti K."/>
            <person name="Salamov A."/>
            <person name="Andreopoulos B."/>
            <person name="Baker S."/>
            <person name="Barry K."/>
            <person name="Bills G."/>
            <person name="Bluhm B."/>
            <person name="Cannon C."/>
            <person name="Castanera R."/>
            <person name="Culley D."/>
            <person name="Daum C."/>
            <person name="Ezra D."/>
            <person name="Gonzalez J."/>
            <person name="Henrissat B."/>
            <person name="Kuo A."/>
            <person name="Liang C."/>
            <person name="Lipzen A."/>
            <person name="Lutzoni F."/>
            <person name="Magnuson J."/>
            <person name="Mondo S."/>
            <person name="Nolan M."/>
            <person name="Ohm R."/>
            <person name="Pangilinan J."/>
            <person name="Park H.-J."/>
            <person name="Ramirez L."/>
            <person name="Alfaro M."/>
            <person name="Sun H."/>
            <person name="Tritt A."/>
            <person name="Yoshinaga Y."/>
            <person name="Zwiers L.-H."/>
            <person name="Turgeon B."/>
            <person name="Goodwin S."/>
            <person name="Spatafora J."/>
            <person name="Crous P."/>
            <person name="Grigoriev I."/>
        </authorList>
    </citation>
    <scope>NUCLEOTIDE SEQUENCE</scope>
    <source>
        <strain evidence="3">CBS 379.55</strain>
    </source>
</reference>
<dbReference type="RefSeq" id="XP_033650215.1">
    <property type="nucleotide sequence ID" value="XM_033797172.1"/>
</dbReference>
<evidence type="ECO:0000259" key="2">
    <source>
        <dbReference type="PROSITE" id="PS50181"/>
    </source>
</evidence>
<dbReference type="PROSITE" id="PS50012">
    <property type="entry name" value="RCC1_3"/>
    <property type="match status" value="1"/>
</dbReference>
<dbReference type="PROSITE" id="PS50181">
    <property type="entry name" value="FBOX"/>
    <property type="match status" value="1"/>
</dbReference>